<feature type="region of interest" description="Disordered" evidence="3">
    <location>
        <begin position="128"/>
        <end position="179"/>
    </location>
</feature>
<dbReference type="GO" id="GO:0005524">
    <property type="term" value="F:ATP binding"/>
    <property type="evidence" value="ECO:0007669"/>
    <property type="project" value="UniProtKB-KW"/>
</dbReference>
<dbReference type="GO" id="GO:0003677">
    <property type="term" value="F:DNA binding"/>
    <property type="evidence" value="ECO:0007669"/>
    <property type="project" value="InterPro"/>
</dbReference>
<dbReference type="SUPFAM" id="SSF52540">
    <property type="entry name" value="P-loop containing nucleoside triphosphate hydrolases"/>
    <property type="match status" value="1"/>
</dbReference>
<dbReference type="PANTHER" id="PTHR16305">
    <property type="entry name" value="TESTICULAR SOLUBLE ADENYLYL CYCLASE"/>
    <property type="match status" value="1"/>
</dbReference>
<keyword evidence="2" id="KW-0067">ATP-binding</keyword>
<reference evidence="5 6" key="1">
    <citation type="submission" date="2016-10" db="EMBL/GenBank/DDBJ databases">
        <authorList>
            <person name="de Groot N.N."/>
        </authorList>
    </citation>
    <scope>NUCLEOTIDE SEQUENCE [LARGE SCALE GENOMIC DNA]</scope>
    <source>
        <strain evidence="5 6">CGMCC 4.3510</strain>
    </source>
</reference>
<dbReference type="GO" id="GO:0005737">
    <property type="term" value="C:cytoplasm"/>
    <property type="evidence" value="ECO:0007669"/>
    <property type="project" value="TreeGrafter"/>
</dbReference>
<evidence type="ECO:0000313" key="5">
    <source>
        <dbReference type="EMBL" id="SFF77036.1"/>
    </source>
</evidence>
<protein>
    <submittedName>
        <fullName evidence="5">Regulatory protein, luxR family</fullName>
    </submittedName>
</protein>
<gene>
    <name evidence="5" type="ORF">SAMN05216251_12828</name>
</gene>
<feature type="domain" description="HTH luxR-type" evidence="4">
    <location>
        <begin position="955"/>
        <end position="1012"/>
    </location>
</feature>
<keyword evidence="6" id="KW-1185">Reference proteome</keyword>
<evidence type="ECO:0000313" key="6">
    <source>
        <dbReference type="Proteomes" id="UP000199323"/>
    </source>
</evidence>
<dbReference type="AlphaFoldDB" id="A0A1I2LJ01"/>
<dbReference type="Gene3D" id="3.40.50.300">
    <property type="entry name" value="P-loop containing nucleotide triphosphate hydrolases"/>
    <property type="match status" value="1"/>
</dbReference>
<dbReference type="SMART" id="SM00421">
    <property type="entry name" value="HTH_LUXR"/>
    <property type="match status" value="1"/>
</dbReference>
<evidence type="ECO:0000256" key="1">
    <source>
        <dbReference type="ARBA" id="ARBA00022741"/>
    </source>
</evidence>
<evidence type="ECO:0000256" key="2">
    <source>
        <dbReference type="ARBA" id="ARBA00022840"/>
    </source>
</evidence>
<dbReference type="Gene3D" id="1.10.10.10">
    <property type="entry name" value="Winged helix-like DNA-binding domain superfamily/Winged helix DNA-binding domain"/>
    <property type="match status" value="1"/>
</dbReference>
<dbReference type="SUPFAM" id="SSF46894">
    <property type="entry name" value="C-terminal effector domain of the bipartite response regulators"/>
    <property type="match status" value="1"/>
</dbReference>
<evidence type="ECO:0000259" key="4">
    <source>
        <dbReference type="SMART" id="SM00421"/>
    </source>
</evidence>
<dbReference type="EMBL" id="FONG01000028">
    <property type="protein sequence ID" value="SFF77036.1"/>
    <property type="molecule type" value="Genomic_DNA"/>
</dbReference>
<dbReference type="InterPro" id="IPR027417">
    <property type="entry name" value="P-loop_NTPase"/>
</dbReference>
<organism evidence="5 6">
    <name type="scientific">Actinacidiphila alni</name>
    <dbReference type="NCBI Taxonomy" id="380248"/>
    <lineage>
        <taxon>Bacteria</taxon>
        <taxon>Bacillati</taxon>
        <taxon>Actinomycetota</taxon>
        <taxon>Actinomycetes</taxon>
        <taxon>Kitasatosporales</taxon>
        <taxon>Streptomycetaceae</taxon>
        <taxon>Actinacidiphila</taxon>
    </lineage>
</organism>
<proteinExistence type="predicted"/>
<dbReference type="Pfam" id="PF00196">
    <property type="entry name" value="GerE"/>
    <property type="match status" value="1"/>
</dbReference>
<dbReference type="InterPro" id="IPR036388">
    <property type="entry name" value="WH-like_DNA-bd_sf"/>
</dbReference>
<dbReference type="PANTHER" id="PTHR16305:SF35">
    <property type="entry name" value="TRANSCRIPTIONAL ACTIVATOR DOMAIN"/>
    <property type="match status" value="1"/>
</dbReference>
<dbReference type="Proteomes" id="UP000199323">
    <property type="component" value="Unassembled WGS sequence"/>
</dbReference>
<dbReference type="InterPro" id="IPR000792">
    <property type="entry name" value="Tscrpt_reg_LuxR_C"/>
</dbReference>
<dbReference type="CDD" id="cd06170">
    <property type="entry name" value="LuxR_C_like"/>
    <property type="match status" value="1"/>
</dbReference>
<keyword evidence="1" id="KW-0547">Nucleotide-binding</keyword>
<dbReference type="STRING" id="380248.SAMN05216251_12828"/>
<dbReference type="InterPro" id="IPR041664">
    <property type="entry name" value="AAA_16"/>
</dbReference>
<dbReference type="Pfam" id="PF13191">
    <property type="entry name" value="AAA_16"/>
    <property type="match status" value="1"/>
</dbReference>
<dbReference type="GO" id="GO:0004016">
    <property type="term" value="F:adenylate cyclase activity"/>
    <property type="evidence" value="ECO:0007669"/>
    <property type="project" value="TreeGrafter"/>
</dbReference>
<accession>A0A1I2LJ01</accession>
<dbReference type="InterPro" id="IPR016032">
    <property type="entry name" value="Sig_transdc_resp-reg_C-effctor"/>
</dbReference>
<name>A0A1I2LJ01_9ACTN</name>
<dbReference type="GO" id="GO:0006355">
    <property type="term" value="P:regulation of DNA-templated transcription"/>
    <property type="evidence" value="ECO:0007669"/>
    <property type="project" value="InterPro"/>
</dbReference>
<sequence>MTLLRSQPPAVPSGTTRLIGRDTEVRQLRTVLAAAAAGRGGTLFLTGEPGVGKSRLASEALAAAAAAGMATARGGVSSLTPALPFRPVIEALHHLARKGLLPSRGSMGSWAAALDAVVPVWAASGPWSAPDGERVPARARRTADGPPARSTRVASAAFRGPAVSGAQPEDRPVGSDGEGSASAMVVAEGLLRLFGVIGRQGCLVVLEDLQDADVQTLAVVEYLMDNIADQPVLLLLTCGRSDCVAGDLAARAAQRGTATILDLPPLSPSAVRALVAVRLGINAAAVGSAVLDRVVASSRGNPLLVEELARGLAGPAAINGRTTSLPDSVTRSVMARTDRAGPAGRAALLTAALFGARFPGSVVRHATGCEDRESAALFRSGTASYLWEPDRETDWFAFRHPAVAQAVRDSLTPGERIRYARRALTSLHALHPGLPGDWCERAADLSVHADDPLHAARLYQEAGRRAIAAGAVDRAVDLLLRAVSLLEDGDANALRAAALEQLLRAAACAGRFELLPPLSRVVDALDDGTVTSAERAVLAADVAALTAAAGRPVDALHRLDVARGLLRGVGDDRHHALVELAAAQVETYRPATDGWRTAAACAHRAAAASARAELPDVHCRALVLLGRLAAVEDEPAAVSHLTRACVLARRHGLPVEGVLAELALACLTARRDGGWERVETVRRQASRMGARVAASYADAALAVDESRRGEFTAAALRLRPGAAEVAHARLGAALPTLLLADAVRHAHRGDLDALAEILDRLETVAGHMPGVRALAHGHARALCYLLTEDRASAEQEWIRASALDAAVPAGRGSGRFGPRVLLDVLAGRLGRARLRANAVTSAGDRWNRVFTGLAHAVLLGREGRPGEADAATRAACAAAEPYPLARHLGLRLVAEAAHEDGWGDPVGWLQEAEEFFHSAALPEAAKACRGLLRGMGEPLRQRRVGVEVVPAHLRRLGITVREFDVARLLVRRASNRGIAEELHISPRTAEKHVASLLRKTGHPDRASFAAHLTPIDG</sequence>
<evidence type="ECO:0000256" key="3">
    <source>
        <dbReference type="SAM" id="MobiDB-lite"/>
    </source>
</evidence>